<accession>X0XTG8</accession>
<gene>
    <name evidence="1" type="ORF">S01H1_72855</name>
</gene>
<name>X0XTG8_9ZZZZ</name>
<dbReference type="AlphaFoldDB" id="X0XTG8"/>
<sequence>DEAWVAALGALAGRGAKLAVILLEPSTFDEAAADSLLVFGALAASDVYTYRVKRSDDLMSALAGGVEAPVSAASRGMR</sequence>
<comment type="caution">
    <text evidence="1">The sequence shown here is derived from an EMBL/GenBank/DDBJ whole genome shotgun (WGS) entry which is preliminary data.</text>
</comment>
<feature type="non-terminal residue" evidence="1">
    <location>
        <position position="1"/>
    </location>
</feature>
<evidence type="ECO:0000313" key="1">
    <source>
        <dbReference type="EMBL" id="GAG38617.1"/>
    </source>
</evidence>
<reference evidence="1" key="1">
    <citation type="journal article" date="2014" name="Front. Microbiol.">
        <title>High frequency of phylogenetically diverse reductive dehalogenase-homologous genes in deep subseafloor sedimentary metagenomes.</title>
        <authorList>
            <person name="Kawai M."/>
            <person name="Futagami T."/>
            <person name="Toyoda A."/>
            <person name="Takaki Y."/>
            <person name="Nishi S."/>
            <person name="Hori S."/>
            <person name="Arai W."/>
            <person name="Tsubouchi T."/>
            <person name="Morono Y."/>
            <person name="Uchiyama I."/>
            <person name="Ito T."/>
            <person name="Fujiyama A."/>
            <person name="Inagaki F."/>
            <person name="Takami H."/>
        </authorList>
    </citation>
    <scope>NUCLEOTIDE SEQUENCE</scope>
    <source>
        <strain evidence="1">Expedition CK06-06</strain>
    </source>
</reference>
<organism evidence="1">
    <name type="scientific">marine sediment metagenome</name>
    <dbReference type="NCBI Taxonomy" id="412755"/>
    <lineage>
        <taxon>unclassified sequences</taxon>
        <taxon>metagenomes</taxon>
        <taxon>ecological metagenomes</taxon>
    </lineage>
</organism>
<protein>
    <submittedName>
        <fullName evidence="1">Uncharacterized protein</fullName>
    </submittedName>
</protein>
<dbReference type="EMBL" id="BARS01048634">
    <property type="protein sequence ID" value="GAG38617.1"/>
    <property type="molecule type" value="Genomic_DNA"/>
</dbReference>
<proteinExistence type="predicted"/>